<comment type="caution">
    <text evidence="11">The sequence shown here is derived from an EMBL/GenBank/DDBJ whole genome shotgun (WGS) entry which is preliminary data.</text>
</comment>
<dbReference type="GO" id="GO:0000139">
    <property type="term" value="C:Golgi membrane"/>
    <property type="evidence" value="ECO:0007669"/>
    <property type="project" value="UniProtKB-SubCell"/>
</dbReference>
<keyword evidence="6" id="KW-0735">Signal-anchor</keyword>
<dbReference type="Pfam" id="PF01762">
    <property type="entry name" value="Galactosyl_T"/>
    <property type="match status" value="1"/>
</dbReference>
<evidence type="ECO:0000256" key="5">
    <source>
        <dbReference type="ARBA" id="ARBA00022692"/>
    </source>
</evidence>
<evidence type="ECO:0000313" key="12">
    <source>
        <dbReference type="Proteomes" id="UP000708208"/>
    </source>
</evidence>
<dbReference type="Proteomes" id="UP000708208">
    <property type="component" value="Unassembled WGS sequence"/>
</dbReference>
<evidence type="ECO:0000256" key="7">
    <source>
        <dbReference type="ARBA" id="ARBA00022989"/>
    </source>
</evidence>
<comment type="subcellular location">
    <subcellularLocation>
        <location evidence="1 10">Golgi apparatus membrane</location>
        <topology evidence="1 10">Single-pass type II membrane protein</topology>
    </subcellularLocation>
</comment>
<sequence length="181" mass="20819">MRELIFQVVGENRNTSEKLLLLEDTTLIQPTHGCQFSGKNALGIIVVPSLPEHRPRREVIRTTWGANRYEAQMMLFFLTGMPSNGDLTKLTEESNVHGDLIVENLDEHYYALGIKTLRILKWFHRNCPKSQFLIKADNDVFLNLPLFAKHLNALPKSFQIGGRVLEGRTPNLRNPFSKWYT</sequence>
<organism evidence="11 12">
    <name type="scientific">Allacma fusca</name>
    <dbReference type="NCBI Taxonomy" id="39272"/>
    <lineage>
        <taxon>Eukaryota</taxon>
        <taxon>Metazoa</taxon>
        <taxon>Ecdysozoa</taxon>
        <taxon>Arthropoda</taxon>
        <taxon>Hexapoda</taxon>
        <taxon>Collembola</taxon>
        <taxon>Symphypleona</taxon>
        <taxon>Sminthuridae</taxon>
        <taxon>Allacma</taxon>
    </lineage>
</organism>
<keyword evidence="3 10" id="KW-0328">Glycosyltransferase</keyword>
<evidence type="ECO:0000256" key="10">
    <source>
        <dbReference type="RuleBase" id="RU363063"/>
    </source>
</evidence>
<evidence type="ECO:0000256" key="2">
    <source>
        <dbReference type="ARBA" id="ARBA00008661"/>
    </source>
</evidence>
<dbReference type="EC" id="2.4.1.-" evidence="10"/>
<keyword evidence="7" id="KW-1133">Transmembrane helix</keyword>
<proteinExistence type="inferred from homology"/>
<dbReference type="PANTHER" id="PTHR11214:SF3">
    <property type="entry name" value="BETA-1,3-GALACTOSYLTRANSFERASE 6"/>
    <property type="match status" value="1"/>
</dbReference>
<dbReference type="PANTHER" id="PTHR11214">
    <property type="entry name" value="BETA-1,3-N-ACETYLGLUCOSAMINYLTRANSFERASE"/>
    <property type="match status" value="1"/>
</dbReference>
<comment type="similarity">
    <text evidence="2 10">Belongs to the glycosyltransferase 31 family.</text>
</comment>
<keyword evidence="9" id="KW-0472">Membrane</keyword>
<dbReference type="InterPro" id="IPR002659">
    <property type="entry name" value="Glyco_trans_31"/>
</dbReference>
<evidence type="ECO:0000256" key="6">
    <source>
        <dbReference type="ARBA" id="ARBA00022968"/>
    </source>
</evidence>
<dbReference type="GO" id="GO:0006493">
    <property type="term" value="P:protein O-linked glycosylation"/>
    <property type="evidence" value="ECO:0007669"/>
    <property type="project" value="TreeGrafter"/>
</dbReference>
<keyword evidence="8 10" id="KW-0333">Golgi apparatus</keyword>
<evidence type="ECO:0000256" key="8">
    <source>
        <dbReference type="ARBA" id="ARBA00023034"/>
    </source>
</evidence>
<dbReference type="EMBL" id="CAJVCH010210170">
    <property type="protein sequence ID" value="CAG7731319.1"/>
    <property type="molecule type" value="Genomic_DNA"/>
</dbReference>
<dbReference type="OrthoDB" id="5512589at2759"/>
<evidence type="ECO:0000256" key="1">
    <source>
        <dbReference type="ARBA" id="ARBA00004323"/>
    </source>
</evidence>
<keyword evidence="4" id="KW-0808">Transferase</keyword>
<evidence type="ECO:0000256" key="9">
    <source>
        <dbReference type="ARBA" id="ARBA00023136"/>
    </source>
</evidence>
<evidence type="ECO:0000313" key="11">
    <source>
        <dbReference type="EMBL" id="CAG7731319.1"/>
    </source>
</evidence>
<protein>
    <recommendedName>
        <fullName evidence="10">Hexosyltransferase</fullName>
        <ecNumber evidence="10">2.4.1.-</ecNumber>
    </recommendedName>
</protein>
<reference evidence="11" key="1">
    <citation type="submission" date="2021-06" db="EMBL/GenBank/DDBJ databases">
        <authorList>
            <person name="Hodson N. C."/>
            <person name="Mongue J. A."/>
            <person name="Jaron S. K."/>
        </authorList>
    </citation>
    <scope>NUCLEOTIDE SEQUENCE</scope>
</reference>
<evidence type="ECO:0000256" key="3">
    <source>
        <dbReference type="ARBA" id="ARBA00022676"/>
    </source>
</evidence>
<name>A0A8J2K8C8_9HEXA</name>
<keyword evidence="5" id="KW-0812">Transmembrane</keyword>
<gene>
    <name evidence="11" type="ORF">AFUS01_LOCUS19919</name>
</gene>
<dbReference type="GO" id="GO:0016758">
    <property type="term" value="F:hexosyltransferase activity"/>
    <property type="evidence" value="ECO:0007669"/>
    <property type="project" value="InterPro"/>
</dbReference>
<feature type="non-terminal residue" evidence="11">
    <location>
        <position position="181"/>
    </location>
</feature>
<keyword evidence="12" id="KW-1185">Reference proteome</keyword>
<accession>A0A8J2K8C8</accession>
<evidence type="ECO:0000256" key="4">
    <source>
        <dbReference type="ARBA" id="ARBA00022679"/>
    </source>
</evidence>
<dbReference type="AlphaFoldDB" id="A0A8J2K8C8"/>